<dbReference type="PANTHER" id="PTHR47099:SF1">
    <property type="entry name" value="METHYLCOBAMIDE:COM METHYLTRANSFERASE MTBA"/>
    <property type="match status" value="1"/>
</dbReference>
<reference evidence="2 3" key="1">
    <citation type="journal article" date="2015" name="Microbiome">
        <title>Genomic resolution of linkages in carbon, nitrogen, and sulfur cycling among widespread estuary sediment bacteria.</title>
        <authorList>
            <person name="Baker B.J."/>
            <person name="Lazar C.S."/>
            <person name="Teske A.P."/>
            <person name="Dick G.J."/>
        </authorList>
    </citation>
    <scope>NUCLEOTIDE SEQUENCE [LARGE SCALE GENOMIC DNA]</scope>
    <source>
        <strain evidence="2">DG_56</strain>
    </source>
</reference>
<dbReference type="EMBL" id="LIZY01000065">
    <property type="protein sequence ID" value="KPJ63751.1"/>
    <property type="molecule type" value="Genomic_DNA"/>
</dbReference>
<dbReference type="InterPro" id="IPR052024">
    <property type="entry name" value="Methanogen_methyltrans"/>
</dbReference>
<feature type="domain" description="Uroporphyrinogen decarboxylase (URO-D)" evidence="1">
    <location>
        <begin position="144"/>
        <end position="333"/>
    </location>
</feature>
<organism evidence="2 3">
    <name type="scientific">candidate division KD3-62 bacterium DG_56</name>
    <dbReference type="NCBI Taxonomy" id="1704032"/>
    <lineage>
        <taxon>Bacteria</taxon>
        <taxon>candidate division KD3-62</taxon>
    </lineage>
</organism>
<name>A0A0S7XMV9_9BACT</name>
<comment type="caution">
    <text evidence="2">The sequence shown here is derived from an EMBL/GenBank/DDBJ whole genome shotgun (WGS) entry which is preliminary data.</text>
</comment>
<protein>
    <recommendedName>
        <fullName evidence="1">Uroporphyrinogen decarboxylase (URO-D) domain-containing protein</fullName>
    </recommendedName>
</protein>
<evidence type="ECO:0000313" key="2">
    <source>
        <dbReference type="EMBL" id="KPJ63751.1"/>
    </source>
</evidence>
<dbReference type="Proteomes" id="UP000052020">
    <property type="component" value="Unassembled WGS sequence"/>
</dbReference>
<evidence type="ECO:0000259" key="1">
    <source>
        <dbReference type="Pfam" id="PF01208"/>
    </source>
</evidence>
<dbReference type="PANTHER" id="PTHR47099">
    <property type="entry name" value="METHYLCOBAMIDE:COM METHYLTRANSFERASE MTBA"/>
    <property type="match status" value="1"/>
</dbReference>
<dbReference type="GO" id="GO:0004853">
    <property type="term" value="F:uroporphyrinogen decarboxylase activity"/>
    <property type="evidence" value="ECO:0007669"/>
    <property type="project" value="InterPro"/>
</dbReference>
<sequence length="342" mass="38800">MKPRNIVLEQIHHRATTPIPFTLGFEQGVAERVDEFYGSTDWRQKIPPYMVRVSTIDEDRRVALDETHYRDAFGSVWSTAGRPFHLDQPGLRSPSFENYAFPEADIFIDAERGQQALEQCRRYADSFLVARFGWGLFERSWNLRGFQEVLVDVVAAPDFFEELLDRITDLHLKFIEASARLPVDGIMFSDDWGDQRGVIIGPERWRRFLKPRLAKLYQAAHGAGKLTLSHCCGSVAEIMPDIIEIGLDVLESVQPEARGMDPYGLKRRWGDKITFWGGLGSQSTIPFGTRQHIFDEVKHLCEEMPRGGGYILSPAKSLQPETPTENAVAVLEAFLTFTGHDG</sequence>
<evidence type="ECO:0000313" key="3">
    <source>
        <dbReference type="Proteomes" id="UP000052020"/>
    </source>
</evidence>
<dbReference type="SUPFAM" id="SSF51726">
    <property type="entry name" value="UROD/MetE-like"/>
    <property type="match status" value="1"/>
</dbReference>
<dbReference type="Pfam" id="PF01208">
    <property type="entry name" value="URO-D"/>
    <property type="match status" value="1"/>
</dbReference>
<dbReference type="InterPro" id="IPR038071">
    <property type="entry name" value="UROD/MetE-like_sf"/>
</dbReference>
<accession>A0A0S7XMV9</accession>
<dbReference type="InterPro" id="IPR000257">
    <property type="entry name" value="Uroporphyrinogen_deCOase"/>
</dbReference>
<proteinExistence type="predicted"/>
<dbReference type="AlphaFoldDB" id="A0A0S7XMV9"/>
<dbReference type="GO" id="GO:0006779">
    <property type="term" value="P:porphyrin-containing compound biosynthetic process"/>
    <property type="evidence" value="ECO:0007669"/>
    <property type="project" value="InterPro"/>
</dbReference>
<dbReference type="Gene3D" id="3.20.20.210">
    <property type="match status" value="1"/>
</dbReference>
<gene>
    <name evidence="2" type="ORF">AMK68_03245</name>
</gene>